<feature type="compositionally biased region" description="Basic and acidic residues" evidence="9">
    <location>
        <begin position="93"/>
        <end position="107"/>
    </location>
</feature>
<comment type="catalytic activity">
    <reaction evidence="1">
        <text>S-ubiquitinyl-[E2 ubiquitin-conjugating enzyme]-L-cysteine + [acceptor protein]-L-lysine = [E2 ubiquitin-conjugating enzyme]-L-cysteine + N(6)-ubiquitinyl-[acceptor protein]-L-lysine.</text>
        <dbReference type="EC" id="2.3.2.27"/>
    </reaction>
</comment>
<feature type="compositionally biased region" description="Polar residues" evidence="9">
    <location>
        <begin position="55"/>
        <end position="70"/>
    </location>
</feature>
<dbReference type="PANTHER" id="PTHR22937">
    <property type="entry name" value="E3 UBIQUITIN-PROTEIN LIGASE RNF165"/>
    <property type="match status" value="1"/>
</dbReference>
<protein>
    <recommendedName>
        <fullName evidence="2">RING-type E3 ubiquitin transferase</fullName>
        <ecNumber evidence="2">2.3.2.27</ecNumber>
    </recommendedName>
</protein>
<dbReference type="SMART" id="SM00184">
    <property type="entry name" value="RING"/>
    <property type="match status" value="1"/>
</dbReference>
<dbReference type="AlphaFoldDB" id="A0AAF0W420"/>
<dbReference type="EC" id="2.3.2.27" evidence="2"/>
<evidence type="ECO:0000256" key="3">
    <source>
        <dbReference type="ARBA" id="ARBA00022679"/>
    </source>
</evidence>
<keyword evidence="12" id="KW-1185">Reference proteome</keyword>
<evidence type="ECO:0000256" key="6">
    <source>
        <dbReference type="ARBA" id="ARBA00022786"/>
    </source>
</evidence>
<keyword evidence="6" id="KW-0833">Ubl conjugation pathway</keyword>
<evidence type="ECO:0000256" key="4">
    <source>
        <dbReference type="ARBA" id="ARBA00022723"/>
    </source>
</evidence>
<dbReference type="InterPro" id="IPR001841">
    <property type="entry name" value="Znf_RING"/>
</dbReference>
<dbReference type="InterPro" id="IPR045191">
    <property type="entry name" value="MBR1/2-like"/>
</dbReference>
<reference evidence="11" key="2">
    <citation type="submission" date="2022-03" db="EMBL/GenBank/DDBJ databases">
        <title>Draft title - Genomic analysis of global carrot germplasm unveils the trajectory of domestication and the origin of high carotenoid orange carrot.</title>
        <authorList>
            <person name="Iorizzo M."/>
            <person name="Ellison S."/>
            <person name="Senalik D."/>
            <person name="Macko-Podgorni A."/>
            <person name="Grzebelus D."/>
            <person name="Bostan H."/>
            <person name="Rolling W."/>
            <person name="Curaba J."/>
            <person name="Simon P."/>
        </authorList>
    </citation>
    <scope>NUCLEOTIDE SEQUENCE</scope>
    <source>
        <tissue evidence="11">Leaf</tissue>
    </source>
</reference>
<accession>A0AAF0W420</accession>
<dbReference type="KEGG" id="dcr:108205105"/>
<gene>
    <name evidence="11" type="ORF">DCAR_0101828</name>
</gene>
<name>A0AAF0W420_DAUCS</name>
<dbReference type="GO" id="GO:0061630">
    <property type="term" value="F:ubiquitin protein ligase activity"/>
    <property type="evidence" value="ECO:0007669"/>
    <property type="project" value="UniProtKB-EC"/>
</dbReference>
<sequence>MDRFSGKRTVGGLCVPKKTSSLVLADAADNKDREAQFCNRLGCSGRLNYTKAAQIGSTSKSKSWRPSTRLATGKETGGSSSSTPAVVSKAKIRYPDSRRKLPSKLETETSESSSTQGDIEEFIVAPKDNTRRFQLEPIQVESGKVASVKVGSSTMISKARNQYTYGKRPGLANQEALVSSSSSSSETNGQRLRGSDTSSRHGLRKLRTSISDALRPGCSLSESNNSKRREIVKKNSEGESSYSGAGKKKTSGQPSDNGPISISTNEFTFPDSRRIRNWPSRENSVTSVRPRRLTNINIRNQMNGSTLPSAESSDMPQSERNIPVNANSLHEEAFSGRSSIHSHPNGANYADHMTTMTSTDLGIDSLVNSDGSRPYNMDGIAEVLLALERIEQDEELTYEQLLALETNLFIGGLGFYDRHRDMRLDIENMSYEELLALEEKMGNVSTALSEEALLKSVIVSTYQRISTEEEEEEAASSVKAEDTKCSICQEEYMTGDEVGKIGCEHGYHIGCLKQWLQLKNWCPICKASVEPTKTS</sequence>
<feature type="compositionally biased region" description="Basic and acidic residues" evidence="9">
    <location>
        <begin position="225"/>
        <end position="237"/>
    </location>
</feature>
<evidence type="ECO:0000256" key="8">
    <source>
        <dbReference type="PROSITE-ProRule" id="PRU00175"/>
    </source>
</evidence>
<keyword evidence="7" id="KW-0862">Zinc</keyword>
<evidence type="ECO:0000256" key="1">
    <source>
        <dbReference type="ARBA" id="ARBA00000900"/>
    </source>
</evidence>
<dbReference type="PROSITE" id="PS50089">
    <property type="entry name" value="ZF_RING_2"/>
    <property type="match status" value="1"/>
</dbReference>
<organism evidence="11 12">
    <name type="scientific">Daucus carota subsp. sativus</name>
    <name type="common">Carrot</name>
    <dbReference type="NCBI Taxonomy" id="79200"/>
    <lineage>
        <taxon>Eukaryota</taxon>
        <taxon>Viridiplantae</taxon>
        <taxon>Streptophyta</taxon>
        <taxon>Embryophyta</taxon>
        <taxon>Tracheophyta</taxon>
        <taxon>Spermatophyta</taxon>
        <taxon>Magnoliopsida</taxon>
        <taxon>eudicotyledons</taxon>
        <taxon>Gunneridae</taxon>
        <taxon>Pentapetalae</taxon>
        <taxon>asterids</taxon>
        <taxon>campanulids</taxon>
        <taxon>Apiales</taxon>
        <taxon>Apiaceae</taxon>
        <taxon>Apioideae</taxon>
        <taxon>Scandiceae</taxon>
        <taxon>Daucinae</taxon>
        <taxon>Daucus</taxon>
        <taxon>Daucus sect. Daucus</taxon>
    </lineage>
</organism>
<evidence type="ECO:0000259" key="10">
    <source>
        <dbReference type="PROSITE" id="PS50089"/>
    </source>
</evidence>
<dbReference type="EMBL" id="CP093343">
    <property type="protein sequence ID" value="WOG82662.1"/>
    <property type="molecule type" value="Genomic_DNA"/>
</dbReference>
<evidence type="ECO:0000256" key="2">
    <source>
        <dbReference type="ARBA" id="ARBA00012483"/>
    </source>
</evidence>
<keyword evidence="3" id="KW-0808">Transferase</keyword>
<evidence type="ECO:0000256" key="5">
    <source>
        <dbReference type="ARBA" id="ARBA00022771"/>
    </source>
</evidence>
<dbReference type="Proteomes" id="UP000077755">
    <property type="component" value="Chromosome 1"/>
</dbReference>
<dbReference type="Pfam" id="PF13639">
    <property type="entry name" value="zf-RING_2"/>
    <property type="match status" value="1"/>
</dbReference>
<feature type="region of interest" description="Disordered" evidence="9">
    <location>
        <begin position="174"/>
        <end position="268"/>
    </location>
</feature>
<keyword evidence="4" id="KW-0479">Metal-binding</keyword>
<keyword evidence="5 8" id="KW-0863">Zinc-finger</keyword>
<evidence type="ECO:0000256" key="7">
    <source>
        <dbReference type="ARBA" id="ARBA00022833"/>
    </source>
</evidence>
<dbReference type="SUPFAM" id="SSF57850">
    <property type="entry name" value="RING/U-box"/>
    <property type="match status" value="1"/>
</dbReference>
<evidence type="ECO:0000313" key="12">
    <source>
        <dbReference type="Proteomes" id="UP000077755"/>
    </source>
</evidence>
<dbReference type="Gene3D" id="3.30.40.10">
    <property type="entry name" value="Zinc/RING finger domain, C3HC4 (zinc finger)"/>
    <property type="match status" value="1"/>
</dbReference>
<reference evidence="11" key="1">
    <citation type="journal article" date="2016" name="Nat. Genet.">
        <title>A high-quality carrot genome assembly provides new insights into carotenoid accumulation and asterid genome evolution.</title>
        <authorList>
            <person name="Iorizzo M."/>
            <person name="Ellison S."/>
            <person name="Senalik D."/>
            <person name="Zeng P."/>
            <person name="Satapoomin P."/>
            <person name="Huang J."/>
            <person name="Bowman M."/>
            <person name="Iovene M."/>
            <person name="Sanseverino W."/>
            <person name="Cavagnaro P."/>
            <person name="Yildiz M."/>
            <person name="Macko-Podgorni A."/>
            <person name="Moranska E."/>
            <person name="Grzebelus E."/>
            <person name="Grzebelus D."/>
            <person name="Ashrafi H."/>
            <person name="Zheng Z."/>
            <person name="Cheng S."/>
            <person name="Spooner D."/>
            <person name="Van Deynze A."/>
            <person name="Simon P."/>
        </authorList>
    </citation>
    <scope>NUCLEOTIDE SEQUENCE</scope>
    <source>
        <tissue evidence="11">Leaf</tissue>
    </source>
</reference>
<dbReference type="GO" id="GO:0008270">
    <property type="term" value="F:zinc ion binding"/>
    <property type="evidence" value="ECO:0007669"/>
    <property type="project" value="UniProtKB-KW"/>
</dbReference>
<evidence type="ECO:0000256" key="9">
    <source>
        <dbReference type="SAM" id="MobiDB-lite"/>
    </source>
</evidence>
<dbReference type="PANTHER" id="PTHR22937:SF136">
    <property type="entry name" value="RING-TYPE E3 UBIQUITIN TRANSFERASE"/>
    <property type="match status" value="1"/>
</dbReference>
<feature type="compositionally biased region" description="Polar residues" evidence="9">
    <location>
        <begin position="251"/>
        <end position="267"/>
    </location>
</feature>
<feature type="domain" description="RING-type" evidence="10">
    <location>
        <begin position="485"/>
        <end position="526"/>
    </location>
</feature>
<feature type="region of interest" description="Disordered" evidence="9">
    <location>
        <begin position="299"/>
        <end position="319"/>
    </location>
</feature>
<evidence type="ECO:0000313" key="11">
    <source>
        <dbReference type="EMBL" id="WOG82662.1"/>
    </source>
</evidence>
<proteinExistence type="predicted"/>
<dbReference type="InterPro" id="IPR013083">
    <property type="entry name" value="Znf_RING/FYVE/PHD"/>
</dbReference>
<feature type="region of interest" description="Disordered" evidence="9">
    <location>
        <begin position="54"/>
        <end position="125"/>
    </location>
</feature>